<evidence type="ECO:0000313" key="3">
    <source>
        <dbReference type="EMBL" id="KAH3692841.1"/>
    </source>
</evidence>
<dbReference type="PROSITE" id="PS50119">
    <property type="entry name" value="ZF_BBOX"/>
    <property type="match status" value="2"/>
</dbReference>
<reference evidence="3" key="1">
    <citation type="journal article" date="2019" name="bioRxiv">
        <title>The Genome of the Zebra Mussel, Dreissena polymorpha: A Resource for Invasive Species Research.</title>
        <authorList>
            <person name="McCartney M.A."/>
            <person name="Auch B."/>
            <person name="Kono T."/>
            <person name="Mallez S."/>
            <person name="Zhang Y."/>
            <person name="Obille A."/>
            <person name="Becker A."/>
            <person name="Abrahante J.E."/>
            <person name="Garbe J."/>
            <person name="Badalamenti J.P."/>
            <person name="Herman A."/>
            <person name="Mangelson H."/>
            <person name="Liachko I."/>
            <person name="Sullivan S."/>
            <person name="Sone E.D."/>
            <person name="Koren S."/>
            <person name="Silverstein K.A.T."/>
            <person name="Beckman K.B."/>
            <person name="Gohl D.M."/>
        </authorList>
    </citation>
    <scope>NUCLEOTIDE SEQUENCE</scope>
    <source>
        <strain evidence="3">Duluth1</strain>
        <tissue evidence="3">Whole animal</tissue>
    </source>
</reference>
<evidence type="ECO:0000313" key="4">
    <source>
        <dbReference type="Proteomes" id="UP000828390"/>
    </source>
</evidence>
<gene>
    <name evidence="3" type="ORF">DPMN_194595</name>
</gene>
<dbReference type="PANTHER" id="PTHR13000">
    <property type="entry name" value="NUCLEOPORIN P54"/>
    <property type="match status" value="1"/>
</dbReference>
<dbReference type="AlphaFoldDB" id="A0A9D3Y434"/>
<comment type="caution">
    <text evidence="3">The sequence shown here is derived from an EMBL/GenBank/DDBJ whole genome shotgun (WGS) entry which is preliminary data.</text>
</comment>
<feature type="domain" description="B box-type" evidence="2">
    <location>
        <begin position="124"/>
        <end position="168"/>
    </location>
</feature>
<dbReference type="Gene3D" id="3.30.160.60">
    <property type="entry name" value="Classic Zinc Finger"/>
    <property type="match status" value="1"/>
</dbReference>
<dbReference type="SUPFAM" id="SSF57845">
    <property type="entry name" value="B-box zinc-binding domain"/>
    <property type="match status" value="1"/>
</dbReference>
<evidence type="ECO:0000256" key="1">
    <source>
        <dbReference type="PROSITE-ProRule" id="PRU00024"/>
    </source>
</evidence>
<dbReference type="GO" id="GO:0017056">
    <property type="term" value="F:structural constituent of nuclear pore"/>
    <property type="evidence" value="ECO:0007669"/>
    <property type="project" value="TreeGrafter"/>
</dbReference>
<dbReference type="GO" id="GO:0008270">
    <property type="term" value="F:zinc ion binding"/>
    <property type="evidence" value="ECO:0007669"/>
    <property type="project" value="UniProtKB-KW"/>
</dbReference>
<dbReference type="GO" id="GO:0044613">
    <property type="term" value="C:nuclear pore central transport channel"/>
    <property type="evidence" value="ECO:0007669"/>
    <property type="project" value="TreeGrafter"/>
</dbReference>
<organism evidence="3 4">
    <name type="scientific">Dreissena polymorpha</name>
    <name type="common">Zebra mussel</name>
    <name type="synonym">Mytilus polymorpha</name>
    <dbReference type="NCBI Taxonomy" id="45954"/>
    <lineage>
        <taxon>Eukaryota</taxon>
        <taxon>Metazoa</taxon>
        <taxon>Spiralia</taxon>
        <taxon>Lophotrochozoa</taxon>
        <taxon>Mollusca</taxon>
        <taxon>Bivalvia</taxon>
        <taxon>Autobranchia</taxon>
        <taxon>Heteroconchia</taxon>
        <taxon>Euheterodonta</taxon>
        <taxon>Imparidentia</taxon>
        <taxon>Neoheterodontei</taxon>
        <taxon>Myida</taxon>
        <taxon>Dreissenoidea</taxon>
        <taxon>Dreissenidae</taxon>
        <taxon>Dreissena</taxon>
    </lineage>
</organism>
<keyword evidence="4" id="KW-1185">Reference proteome</keyword>
<dbReference type="GO" id="GO:0036228">
    <property type="term" value="P:protein localization to nuclear inner membrane"/>
    <property type="evidence" value="ECO:0007669"/>
    <property type="project" value="TreeGrafter"/>
</dbReference>
<dbReference type="InterPro" id="IPR000315">
    <property type="entry name" value="Znf_B-box"/>
</dbReference>
<evidence type="ECO:0000259" key="2">
    <source>
        <dbReference type="PROSITE" id="PS50119"/>
    </source>
</evidence>
<dbReference type="PANTHER" id="PTHR13000:SF0">
    <property type="entry name" value="NUCLEOPORIN P54"/>
    <property type="match status" value="1"/>
</dbReference>
<dbReference type="InterPro" id="IPR011042">
    <property type="entry name" value="6-blade_b-propeller_TolB-like"/>
</dbReference>
<reference evidence="3" key="2">
    <citation type="submission" date="2020-11" db="EMBL/GenBank/DDBJ databases">
        <authorList>
            <person name="McCartney M.A."/>
            <person name="Auch B."/>
            <person name="Kono T."/>
            <person name="Mallez S."/>
            <person name="Becker A."/>
            <person name="Gohl D.M."/>
            <person name="Silverstein K.A.T."/>
            <person name="Koren S."/>
            <person name="Bechman K.B."/>
            <person name="Herman A."/>
            <person name="Abrahante J.E."/>
            <person name="Garbe J."/>
        </authorList>
    </citation>
    <scope>NUCLEOTIDE SEQUENCE</scope>
    <source>
        <strain evidence="3">Duluth1</strain>
        <tissue evidence="3">Whole animal</tissue>
    </source>
</reference>
<accession>A0A9D3Y434</accession>
<dbReference type="InterPro" id="IPR024864">
    <property type="entry name" value="Nup54/Nup57/Nup44"/>
</dbReference>
<keyword evidence="1" id="KW-0863">Zinc-finger</keyword>
<dbReference type="CDD" id="cd19757">
    <property type="entry name" value="Bbox1"/>
    <property type="match status" value="1"/>
</dbReference>
<sequence length="930" mass="98739">MASEFVTEYSDSVLDGARINSLPMAGGVSTLDNRIHNTSCRESDDVAASPDAVKIKEPLICQPCRDYESELLPAEGFCVTCGEHLCAVCFQHHTLPRPMRDHVLQGKDEMPRKSSMETTDTPWKPRHMCPIHDNEEITSFCNNHNMLCCKNCVFLAHELCLDVNSIEVKSENIEVVGEFQSFLKSLNDLLVGYKQTRSVAVQNMKEIDWYYDQALMTFKQTIAGKRVQDLGKISKAADVCDKVINQLNDTIDNIEQSRERRNTTELFFRLISMKNHTVLIGENLRRINQDNSFERYFFQPKSTTLCFGQTLSVSTYISIILHDDAECNQLLLCTGNNLICISQTKISCINTLTKMKNGINILKSPCLAQYVGNELIVIQTEPPSKPSLGNLRWTDDTDVELQENNLTTDSFEEEIAAPATAVGTKTASLTPSTGGLFGAASTTPSTGGLFGAASTTPSTGGLFGAASTTPSTGGLFGTPSTTPSFGGLHEPPSTTPSFGGLFGTPRTTPSTRGLFGASSTTPSTGGLFGTPNTTPNTGGLFGAPSTTPSTGGLFGAASTTPSTGGLFGTPSTTPSTGGLFGTPSTTPSTGGLFGTPSTTPSTGGLFGTPSTTPSTGGVFGAPSATPINRGLFGTPITTPSVFGASSTTSINGGIFGAPNTTPSKWGLFGTPSTTPINGGLFGAATSTSSTGDMSPTASVGLIGQAITTSTATHERNLLAVRKGIADVRNEIAAVRKEKLTNAKPIQFPVQAITSLKLKYVSVEKIYTALTCNGTDLIAVCLDPLGIDELDAKGHTKRSTVVSNLEALTFNGTQFIKHPTCAVYDVTEDIIYIYVTDSKIDSVFKVTKLGECRCVVRSERLASPSGIALCGDGTLMVCCSKVKCVVKVTKDGHIYSFIGPLQFEPLALAYDETNGLLYIGGKCSEIYVYNA</sequence>
<proteinExistence type="predicted"/>
<dbReference type="GO" id="GO:0006607">
    <property type="term" value="P:NLS-bearing protein import into nucleus"/>
    <property type="evidence" value="ECO:0007669"/>
    <property type="project" value="TreeGrafter"/>
</dbReference>
<keyword evidence="1" id="KW-0479">Metal-binding</keyword>
<dbReference type="InterPro" id="IPR025574">
    <property type="entry name" value="Nucleoporin_FG_rpt"/>
</dbReference>
<dbReference type="Pfam" id="PF13634">
    <property type="entry name" value="Nucleoporin_FG"/>
    <property type="match status" value="2"/>
</dbReference>
<dbReference type="SUPFAM" id="SSF101898">
    <property type="entry name" value="NHL repeat"/>
    <property type="match status" value="1"/>
</dbReference>
<feature type="domain" description="B box-type" evidence="2">
    <location>
        <begin position="56"/>
        <end position="102"/>
    </location>
</feature>
<dbReference type="OrthoDB" id="248320at2759"/>
<dbReference type="GO" id="GO:0006999">
    <property type="term" value="P:nuclear pore organization"/>
    <property type="evidence" value="ECO:0007669"/>
    <property type="project" value="TreeGrafter"/>
</dbReference>
<name>A0A9D3Y434_DREPO</name>
<keyword evidence="1" id="KW-0862">Zinc</keyword>
<dbReference type="Proteomes" id="UP000828390">
    <property type="component" value="Unassembled WGS sequence"/>
</dbReference>
<protein>
    <recommendedName>
        <fullName evidence="2">B box-type domain-containing protein</fullName>
    </recommendedName>
</protein>
<dbReference type="Gene3D" id="2.120.10.30">
    <property type="entry name" value="TolB, C-terminal domain"/>
    <property type="match status" value="1"/>
</dbReference>
<dbReference type="EMBL" id="JAIWYP010000019">
    <property type="protein sequence ID" value="KAH3692841.1"/>
    <property type="molecule type" value="Genomic_DNA"/>
</dbReference>